<dbReference type="SUPFAM" id="SSF46785">
    <property type="entry name" value="Winged helix' DNA-binding domain"/>
    <property type="match status" value="1"/>
</dbReference>
<dbReference type="Gene3D" id="1.10.10.10">
    <property type="entry name" value="Winged helix-like DNA-binding domain superfamily/Winged helix DNA-binding domain"/>
    <property type="match status" value="1"/>
</dbReference>
<proteinExistence type="predicted"/>
<dbReference type="NCBIfam" id="NF033788">
    <property type="entry name" value="HTH_metalloreg"/>
    <property type="match status" value="1"/>
</dbReference>
<dbReference type="CDD" id="cd00090">
    <property type="entry name" value="HTH_ARSR"/>
    <property type="match status" value="1"/>
</dbReference>
<evidence type="ECO:0000256" key="3">
    <source>
        <dbReference type="ARBA" id="ARBA00023163"/>
    </source>
</evidence>
<dbReference type="EMBL" id="BOMM01000039">
    <property type="protein sequence ID" value="GIE12564.1"/>
    <property type="molecule type" value="Genomic_DNA"/>
</dbReference>
<keyword evidence="3" id="KW-0804">Transcription</keyword>
<dbReference type="InterPro" id="IPR051081">
    <property type="entry name" value="HTH_MetalResp_TranReg"/>
</dbReference>
<name>A0A919J4V1_9ACTN</name>
<dbReference type="PANTHER" id="PTHR33154:SF33">
    <property type="entry name" value="TRANSCRIPTIONAL REPRESSOR SDPR"/>
    <property type="match status" value="1"/>
</dbReference>
<evidence type="ECO:0000256" key="2">
    <source>
        <dbReference type="ARBA" id="ARBA00023125"/>
    </source>
</evidence>
<organism evidence="5 6">
    <name type="scientific">Paractinoplanes ferrugineus</name>
    <dbReference type="NCBI Taxonomy" id="113564"/>
    <lineage>
        <taxon>Bacteria</taxon>
        <taxon>Bacillati</taxon>
        <taxon>Actinomycetota</taxon>
        <taxon>Actinomycetes</taxon>
        <taxon>Micromonosporales</taxon>
        <taxon>Micromonosporaceae</taxon>
        <taxon>Paractinoplanes</taxon>
    </lineage>
</organism>
<dbReference type="InterPro" id="IPR011991">
    <property type="entry name" value="ArsR-like_HTH"/>
</dbReference>
<comment type="caution">
    <text evidence="5">The sequence shown here is derived from an EMBL/GenBank/DDBJ whole genome shotgun (WGS) entry which is preliminary data.</text>
</comment>
<evidence type="ECO:0000313" key="6">
    <source>
        <dbReference type="Proteomes" id="UP000598174"/>
    </source>
</evidence>
<gene>
    <name evidence="5" type="ORF">Afe05nite_44040</name>
</gene>
<dbReference type="GO" id="GO:0003677">
    <property type="term" value="F:DNA binding"/>
    <property type="evidence" value="ECO:0007669"/>
    <property type="project" value="UniProtKB-KW"/>
</dbReference>
<sequence length="157" mass="17336">MPFSLPVRAPGAQSTSVQEVLDHGRCLTRNTPVTLPAVDEVAGAIADQVRREILLMLRDEPLSAGQIADRFEISRPAVSRHLRVLRAAGLVSDTADGRRRVYTLRTEPLGELAGWLASLTRPSGWQHRLDALGTEVYRTRRERQSAAGRDQSSRETA</sequence>
<reference evidence="5" key="1">
    <citation type="submission" date="2021-01" db="EMBL/GenBank/DDBJ databases">
        <title>Whole genome shotgun sequence of Actinoplanes ferrugineus NBRC 15555.</title>
        <authorList>
            <person name="Komaki H."/>
            <person name="Tamura T."/>
        </authorList>
    </citation>
    <scope>NUCLEOTIDE SEQUENCE</scope>
    <source>
        <strain evidence="5">NBRC 15555</strain>
    </source>
</reference>
<keyword evidence="2" id="KW-0238">DNA-binding</keyword>
<evidence type="ECO:0000256" key="1">
    <source>
        <dbReference type="ARBA" id="ARBA00023015"/>
    </source>
</evidence>
<dbReference type="PROSITE" id="PS50987">
    <property type="entry name" value="HTH_ARSR_2"/>
    <property type="match status" value="1"/>
</dbReference>
<dbReference type="Pfam" id="PF01022">
    <property type="entry name" value="HTH_5"/>
    <property type="match status" value="1"/>
</dbReference>
<dbReference type="AlphaFoldDB" id="A0A919J4V1"/>
<dbReference type="InterPro" id="IPR001845">
    <property type="entry name" value="HTH_ArsR_DNA-bd_dom"/>
</dbReference>
<accession>A0A919J4V1</accession>
<keyword evidence="6" id="KW-1185">Reference proteome</keyword>
<protein>
    <recommendedName>
        <fullName evidence="4">HTH arsR-type domain-containing protein</fullName>
    </recommendedName>
</protein>
<dbReference type="InterPro" id="IPR036390">
    <property type="entry name" value="WH_DNA-bd_sf"/>
</dbReference>
<evidence type="ECO:0000313" key="5">
    <source>
        <dbReference type="EMBL" id="GIE12564.1"/>
    </source>
</evidence>
<dbReference type="PRINTS" id="PR00778">
    <property type="entry name" value="HTHARSR"/>
</dbReference>
<evidence type="ECO:0000259" key="4">
    <source>
        <dbReference type="PROSITE" id="PS50987"/>
    </source>
</evidence>
<dbReference type="PANTHER" id="PTHR33154">
    <property type="entry name" value="TRANSCRIPTIONAL REGULATOR, ARSR FAMILY"/>
    <property type="match status" value="1"/>
</dbReference>
<dbReference type="Proteomes" id="UP000598174">
    <property type="component" value="Unassembled WGS sequence"/>
</dbReference>
<feature type="domain" description="HTH arsR-type" evidence="4">
    <location>
        <begin position="30"/>
        <end position="124"/>
    </location>
</feature>
<dbReference type="GO" id="GO:0003700">
    <property type="term" value="F:DNA-binding transcription factor activity"/>
    <property type="evidence" value="ECO:0007669"/>
    <property type="project" value="InterPro"/>
</dbReference>
<keyword evidence="1" id="KW-0805">Transcription regulation</keyword>
<dbReference type="InterPro" id="IPR036388">
    <property type="entry name" value="WH-like_DNA-bd_sf"/>
</dbReference>
<dbReference type="SMART" id="SM00418">
    <property type="entry name" value="HTH_ARSR"/>
    <property type="match status" value="1"/>
</dbReference>